<evidence type="ECO:0000313" key="1">
    <source>
        <dbReference type="EMBL" id="EDK89199.1"/>
    </source>
</evidence>
<dbReference type="EMBL" id="CM000440">
    <property type="protein sequence ID" value="EDK89199.1"/>
    <property type="molecule type" value="Genomic_DNA"/>
</dbReference>
<protein>
    <submittedName>
        <fullName evidence="1">Uncharacterized protein</fullName>
    </submittedName>
</protein>
<reference evidence="1" key="1">
    <citation type="submission" date="2006-07" db="EMBL/GenBank/DDBJ databases">
        <authorList>
            <person name="Qin X."/>
            <person name="Weinstock G.M."/>
        </authorList>
    </citation>
    <scope>NUCLEOTIDE SEQUENCE [LARGE SCALE GENOMIC DNA]</scope>
    <source>
        <strain evidence="1">ATCC 10953</strain>
    </source>
</reference>
<reference evidence="1" key="2">
    <citation type="submission" date="2007-05" db="EMBL/GenBank/DDBJ databases">
        <title>Genome sequence of Fusobacterium nucleatum subspecies polymorphum - a genetically tractable Fusobacterium.</title>
        <authorList>
            <person name="Karpathy S.E."/>
            <person name="Xiang Q."/>
            <person name="Gioia J."/>
            <person name="Jiang H."/>
            <person name="Liu Y."/>
            <person name="Petrosino J.F."/>
            <person name="Yerrapragada S."/>
            <person name="Fox G.E."/>
            <person name="Kinder Haake S."/>
            <person name="Weinstock G.M."/>
            <person name="Highlander S.K."/>
        </authorList>
    </citation>
    <scope>NUCLEOTIDE SEQUENCE [LARGE SCALE GENOMIC DNA]</scope>
    <source>
        <strain evidence="1">ATCC 10953</strain>
    </source>
</reference>
<accession>A5TWC4</accession>
<proteinExistence type="predicted"/>
<sequence length="31" mass="3795">MEEYIADSCFNKIAARYDIEDFVNIDFNWDF</sequence>
<dbReference type="HOGENOM" id="CLU_3396681_0_0_0"/>
<gene>
    <name evidence="1" type="ORF">FNP_1417</name>
</gene>
<name>A5TWC4_FUSNP</name>
<dbReference type="AlphaFoldDB" id="A5TWC4"/>
<organism evidence="1">
    <name type="scientific">Fusobacterium polymorphum ATCC 10953</name>
    <dbReference type="NCBI Taxonomy" id="393480"/>
    <lineage>
        <taxon>Bacteria</taxon>
        <taxon>Fusobacteriati</taxon>
        <taxon>Fusobacteriota</taxon>
        <taxon>Fusobacteriia</taxon>
        <taxon>Fusobacteriales</taxon>
        <taxon>Fusobacteriaceae</taxon>
        <taxon>Fusobacterium</taxon>
    </lineage>
</organism>
<dbReference type="Proteomes" id="UP000001921">
    <property type="component" value="Chromosome"/>
</dbReference>